<feature type="DNA-binding region" description="H-T-H motif" evidence="2">
    <location>
        <begin position="53"/>
        <end position="72"/>
    </location>
</feature>
<accession>A0A1H5Q014</accession>
<dbReference type="GO" id="GO:0003700">
    <property type="term" value="F:DNA-binding transcription factor activity"/>
    <property type="evidence" value="ECO:0007669"/>
    <property type="project" value="TreeGrafter"/>
</dbReference>
<dbReference type="SUPFAM" id="SSF46689">
    <property type="entry name" value="Homeodomain-like"/>
    <property type="match status" value="1"/>
</dbReference>
<evidence type="ECO:0000313" key="6">
    <source>
        <dbReference type="Proteomes" id="UP000181980"/>
    </source>
</evidence>
<evidence type="ECO:0000256" key="3">
    <source>
        <dbReference type="SAM" id="MobiDB-lite"/>
    </source>
</evidence>
<dbReference type="PANTHER" id="PTHR30055">
    <property type="entry name" value="HTH-TYPE TRANSCRIPTIONAL REGULATOR RUTR"/>
    <property type="match status" value="1"/>
</dbReference>
<dbReference type="Proteomes" id="UP000181980">
    <property type="component" value="Unassembled WGS sequence"/>
</dbReference>
<feature type="compositionally biased region" description="Basic and acidic residues" evidence="3">
    <location>
        <begin position="22"/>
        <end position="31"/>
    </location>
</feature>
<keyword evidence="6" id="KW-1185">Reference proteome</keyword>
<dbReference type="AlphaFoldDB" id="A0A1H5Q014"/>
<dbReference type="PANTHER" id="PTHR30055:SF209">
    <property type="entry name" value="POSSIBLE TRANSCRIPTIONAL REGULATORY PROTEIN (PROBABLY TETR-FAMILY)"/>
    <property type="match status" value="1"/>
</dbReference>
<dbReference type="STRING" id="561176.SAMN04488561_6861"/>
<evidence type="ECO:0000313" key="5">
    <source>
        <dbReference type="EMBL" id="SEF18791.1"/>
    </source>
</evidence>
<keyword evidence="1 2" id="KW-0238">DNA-binding</keyword>
<feature type="region of interest" description="Disordered" evidence="3">
    <location>
        <begin position="1"/>
        <end position="31"/>
    </location>
</feature>
<dbReference type="InterPro" id="IPR009057">
    <property type="entry name" value="Homeodomain-like_sf"/>
</dbReference>
<gene>
    <name evidence="5" type="ORF">SAMN04488561_6861</name>
</gene>
<evidence type="ECO:0000256" key="2">
    <source>
        <dbReference type="PROSITE-ProRule" id="PRU00335"/>
    </source>
</evidence>
<dbReference type="Pfam" id="PF00440">
    <property type="entry name" value="TetR_N"/>
    <property type="match status" value="1"/>
</dbReference>
<dbReference type="InterPro" id="IPR001647">
    <property type="entry name" value="HTH_TetR"/>
</dbReference>
<name>A0A1H5Q014_9ACTN</name>
<dbReference type="EMBL" id="FNUC01000004">
    <property type="protein sequence ID" value="SEF18791.1"/>
    <property type="molecule type" value="Genomic_DNA"/>
</dbReference>
<evidence type="ECO:0000259" key="4">
    <source>
        <dbReference type="PROSITE" id="PS50977"/>
    </source>
</evidence>
<dbReference type="GO" id="GO:0000976">
    <property type="term" value="F:transcription cis-regulatory region binding"/>
    <property type="evidence" value="ECO:0007669"/>
    <property type="project" value="TreeGrafter"/>
</dbReference>
<protein>
    <submittedName>
        <fullName evidence="5">DNA-binding transcriptional regulator, AcrR family</fullName>
    </submittedName>
</protein>
<sequence length="208" mass="22521">MSSCYDGRVTPRDLLGPADAVRPPERADAARNRRRVLDAAARLFAQHDPRSVTMDDVARAAGVGRATLYRRYASIGALGEALLDEHERELQAGIISGPPPLGPGADPADRLTAFYRAMLGLLRHHAPLLLASEVGRARFETGAYEVWRAHVRHLVREAGRTDIEAVSEALLAPLAPEVYLEQKRLGAADDAIEGALVLIARSLRPDPG</sequence>
<dbReference type="Gene3D" id="1.10.357.10">
    <property type="entry name" value="Tetracycline Repressor, domain 2"/>
    <property type="match status" value="1"/>
</dbReference>
<dbReference type="OrthoDB" id="4542210at2"/>
<feature type="domain" description="HTH tetR-type" evidence="4">
    <location>
        <begin position="30"/>
        <end position="90"/>
    </location>
</feature>
<organism evidence="5 6">
    <name type="scientific">Jiangella alba</name>
    <dbReference type="NCBI Taxonomy" id="561176"/>
    <lineage>
        <taxon>Bacteria</taxon>
        <taxon>Bacillati</taxon>
        <taxon>Actinomycetota</taxon>
        <taxon>Actinomycetes</taxon>
        <taxon>Jiangellales</taxon>
        <taxon>Jiangellaceae</taxon>
        <taxon>Jiangella</taxon>
    </lineage>
</organism>
<reference evidence="6" key="1">
    <citation type="submission" date="2016-10" db="EMBL/GenBank/DDBJ databases">
        <authorList>
            <person name="Varghese N."/>
            <person name="Submissions S."/>
        </authorList>
    </citation>
    <scope>NUCLEOTIDE SEQUENCE [LARGE SCALE GENOMIC DNA]</scope>
    <source>
        <strain evidence="6">DSM 45237</strain>
    </source>
</reference>
<proteinExistence type="predicted"/>
<dbReference type="InterPro" id="IPR050109">
    <property type="entry name" value="HTH-type_TetR-like_transc_reg"/>
</dbReference>
<dbReference type="PROSITE" id="PS50977">
    <property type="entry name" value="HTH_TETR_2"/>
    <property type="match status" value="1"/>
</dbReference>
<evidence type="ECO:0000256" key="1">
    <source>
        <dbReference type="ARBA" id="ARBA00023125"/>
    </source>
</evidence>